<name>A0ABM8AER3_9DEIO</name>
<reference evidence="1" key="1">
    <citation type="submission" date="2022-07" db="EMBL/GenBank/DDBJ databases">
        <title>Complete Genome Sequence of the Radioresistant Bacterium Deinococcus aetherius ST0316, Isolated from the Air Dust collected in Lower Stratosphere above Japan.</title>
        <authorList>
            <person name="Satoh K."/>
            <person name="Hagiwara K."/>
            <person name="Katsumata K."/>
            <person name="Kubo A."/>
            <person name="Yokobori S."/>
            <person name="Yamagishi A."/>
            <person name="Oono Y."/>
            <person name="Narumi I."/>
        </authorList>
    </citation>
    <scope>NUCLEOTIDE SEQUENCE</scope>
    <source>
        <strain evidence="1">ST0316</strain>
    </source>
</reference>
<dbReference type="EMBL" id="AP026560">
    <property type="protein sequence ID" value="BDP42290.1"/>
    <property type="molecule type" value="Genomic_DNA"/>
</dbReference>
<sequence length="76" mass="7977">MVATALFTLSHAAKGPVTLPTRYSVRTADTRPEPLPSGATPVPQLASNALKPTAPNSIFFMPLNVRGETDVGVMCP</sequence>
<evidence type="ECO:0000313" key="2">
    <source>
        <dbReference type="Proteomes" id="UP001064971"/>
    </source>
</evidence>
<keyword evidence="2" id="KW-1185">Reference proteome</keyword>
<proteinExistence type="predicted"/>
<organism evidence="1 2">
    <name type="scientific">Deinococcus aetherius</name>
    <dbReference type="NCBI Taxonomy" id="200252"/>
    <lineage>
        <taxon>Bacteria</taxon>
        <taxon>Thermotogati</taxon>
        <taxon>Deinococcota</taxon>
        <taxon>Deinococci</taxon>
        <taxon>Deinococcales</taxon>
        <taxon>Deinococcaceae</taxon>
        <taxon>Deinococcus</taxon>
    </lineage>
</organism>
<dbReference type="Proteomes" id="UP001064971">
    <property type="component" value="Chromosome"/>
</dbReference>
<evidence type="ECO:0008006" key="3">
    <source>
        <dbReference type="Google" id="ProtNLM"/>
    </source>
</evidence>
<gene>
    <name evidence="1" type="ORF">DAETH_22590</name>
</gene>
<accession>A0ABM8AER3</accession>
<evidence type="ECO:0000313" key="1">
    <source>
        <dbReference type="EMBL" id="BDP42290.1"/>
    </source>
</evidence>
<protein>
    <recommendedName>
        <fullName evidence="3">Secreted protein</fullName>
    </recommendedName>
</protein>